<organism evidence="2 3">
    <name type="scientific">Clostridium tarantellae</name>
    <dbReference type="NCBI Taxonomy" id="39493"/>
    <lineage>
        <taxon>Bacteria</taxon>
        <taxon>Bacillati</taxon>
        <taxon>Bacillota</taxon>
        <taxon>Clostridia</taxon>
        <taxon>Eubacteriales</taxon>
        <taxon>Clostridiaceae</taxon>
        <taxon>Clostridium</taxon>
    </lineage>
</organism>
<dbReference type="AlphaFoldDB" id="A0A6I1MN77"/>
<accession>A0A6I1MN77</accession>
<protein>
    <submittedName>
        <fullName evidence="2">Uncharacterized protein</fullName>
    </submittedName>
</protein>
<keyword evidence="1" id="KW-0472">Membrane</keyword>
<gene>
    <name evidence="2" type="ORF">GBZ86_14030</name>
</gene>
<feature type="transmembrane region" description="Helical" evidence="1">
    <location>
        <begin position="6"/>
        <end position="25"/>
    </location>
</feature>
<proteinExistence type="predicted"/>
<evidence type="ECO:0000313" key="2">
    <source>
        <dbReference type="EMBL" id="MPQ44855.1"/>
    </source>
</evidence>
<keyword evidence="3" id="KW-1185">Reference proteome</keyword>
<comment type="caution">
    <text evidence="2">The sequence shown here is derived from an EMBL/GenBank/DDBJ whole genome shotgun (WGS) entry which is preliminary data.</text>
</comment>
<sequence length="80" mass="9296">MYGNELLNRATGSFKNGIIIGYYIFYFKDIKKIYRDNSGNIIIIGCNNTPFKIIISAYRSKSYFSHMLNISIDKSTYSFK</sequence>
<keyword evidence="1" id="KW-1133">Transmembrane helix</keyword>
<evidence type="ECO:0000256" key="1">
    <source>
        <dbReference type="SAM" id="Phobius"/>
    </source>
</evidence>
<reference evidence="2 3" key="1">
    <citation type="submission" date="2019-10" db="EMBL/GenBank/DDBJ databases">
        <title>The Genome Sequence of Clostridium tarantellae Isolated from Fish Brain.</title>
        <authorList>
            <person name="Bano L."/>
            <person name="Kiel M."/>
            <person name="Sales G."/>
            <person name="Doxey A.C."/>
            <person name="Mansfield M.J."/>
            <person name="Schiavone M."/>
            <person name="Rossetto O."/>
            <person name="Pirazzini M."/>
            <person name="Dobrindt U."/>
            <person name="Montecucco C."/>
        </authorList>
    </citation>
    <scope>NUCLEOTIDE SEQUENCE [LARGE SCALE GENOMIC DNA]</scope>
    <source>
        <strain evidence="2 3">DSM 3997</strain>
    </source>
</reference>
<dbReference type="Proteomes" id="UP000430345">
    <property type="component" value="Unassembled WGS sequence"/>
</dbReference>
<dbReference type="EMBL" id="WHJC01000338">
    <property type="protein sequence ID" value="MPQ44855.1"/>
    <property type="molecule type" value="Genomic_DNA"/>
</dbReference>
<keyword evidence="1" id="KW-0812">Transmembrane</keyword>
<evidence type="ECO:0000313" key="3">
    <source>
        <dbReference type="Proteomes" id="UP000430345"/>
    </source>
</evidence>
<dbReference type="OrthoDB" id="1951788at2"/>
<name>A0A6I1MN77_9CLOT</name>